<feature type="domain" description="F-box" evidence="1">
    <location>
        <begin position="20"/>
        <end position="66"/>
    </location>
</feature>
<gene>
    <name evidence="2" type="ORF">BD626DRAFT_506806</name>
</gene>
<evidence type="ECO:0000313" key="3">
    <source>
        <dbReference type="Proteomes" id="UP000320762"/>
    </source>
</evidence>
<evidence type="ECO:0000313" key="2">
    <source>
        <dbReference type="EMBL" id="TRM59902.1"/>
    </source>
</evidence>
<dbReference type="Proteomes" id="UP000320762">
    <property type="component" value="Unassembled WGS sequence"/>
</dbReference>
<accession>A0A550C538</accession>
<dbReference type="PROSITE" id="PS50181">
    <property type="entry name" value="FBOX"/>
    <property type="match status" value="1"/>
</dbReference>
<dbReference type="AlphaFoldDB" id="A0A550C538"/>
<keyword evidence="3" id="KW-1185">Reference proteome</keyword>
<name>A0A550C538_9AGAR</name>
<evidence type="ECO:0000259" key="1">
    <source>
        <dbReference type="PROSITE" id="PS50181"/>
    </source>
</evidence>
<dbReference type="InterPro" id="IPR036047">
    <property type="entry name" value="F-box-like_dom_sf"/>
</dbReference>
<proteinExistence type="predicted"/>
<dbReference type="EMBL" id="VDMD01000025">
    <property type="protein sequence ID" value="TRM59902.1"/>
    <property type="molecule type" value="Genomic_DNA"/>
</dbReference>
<dbReference type="OrthoDB" id="2688364at2759"/>
<reference evidence="2 3" key="1">
    <citation type="journal article" date="2019" name="New Phytol.">
        <title>Comparative genomics reveals unique wood-decay strategies and fruiting body development in the Schizophyllaceae.</title>
        <authorList>
            <person name="Almasi E."/>
            <person name="Sahu N."/>
            <person name="Krizsan K."/>
            <person name="Balint B."/>
            <person name="Kovacs G.M."/>
            <person name="Kiss B."/>
            <person name="Cseklye J."/>
            <person name="Drula E."/>
            <person name="Henrissat B."/>
            <person name="Nagy I."/>
            <person name="Chovatia M."/>
            <person name="Adam C."/>
            <person name="LaButti K."/>
            <person name="Lipzen A."/>
            <person name="Riley R."/>
            <person name="Grigoriev I.V."/>
            <person name="Nagy L.G."/>
        </authorList>
    </citation>
    <scope>NUCLEOTIDE SEQUENCE [LARGE SCALE GENOMIC DNA]</scope>
    <source>
        <strain evidence="2 3">NL-1724</strain>
    </source>
</reference>
<dbReference type="SUPFAM" id="SSF81383">
    <property type="entry name" value="F-box domain"/>
    <property type="match status" value="1"/>
</dbReference>
<dbReference type="SMART" id="SM00256">
    <property type="entry name" value="FBOX"/>
    <property type="match status" value="1"/>
</dbReference>
<protein>
    <recommendedName>
        <fullName evidence="1">F-box domain-containing protein</fullName>
    </recommendedName>
</protein>
<organism evidence="2 3">
    <name type="scientific">Schizophyllum amplum</name>
    <dbReference type="NCBI Taxonomy" id="97359"/>
    <lineage>
        <taxon>Eukaryota</taxon>
        <taxon>Fungi</taxon>
        <taxon>Dikarya</taxon>
        <taxon>Basidiomycota</taxon>
        <taxon>Agaricomycotina</taxon>
        <taxon>Agaricomycetes</taxon>
        <taxon>Agaricomycetidae</taxon>
        <taxon>Agaricales</taxon>
        <taxon>Schizophyllaceae</taxon>
        <taxon>Schizophyllum</taxon>
    </lineage>
</organism>
<comment type="caution">
    <text evidence="2">The sequence shown here is derived from an EMBL/GenBank/DDBJ whole genome shotgun (WGS) entry which is preliminary data.</text>
</comment>
<sequence length="508" mass="56390">MSPQEDVPPSPDVSHLLPRQCILLEMPADILMHVLRFLKPLDIVSLRLTTKKLVDLTFSRSVWLTALRTVIDDNGLFPPTFPLHKMSIEELENAALGPQKFSRLIRQPPSGDFVGLEAVSRRSVLVRDPNDPTAEVESIRLLPGGRFLIVETNAAVLFMDLGWRVDGLLSSRPFYRLRKATVSGLQTPAWVHVDHLTWGNCPGDLRLFFSVDSDNMSERGAQVIVCDVFNLDGAPKGEVIARLALPTGVPQRIRVADSEGDRVLLHLGSLTSVWDLNKNEIVSFSNSQQLWHLSVLVNDSVISYDQSLDSLNVYNVPRLGPMTPLMISSNPPAIALRPLNNYDASTVFHRDGQHCFFDIEGNGGIFVRYSVDRLPPNVSKARTMPFVAARYDLTAHFTAPSSRHNVLPALRLCDDGIVTTVMDVAEIPPDGADDDADGIILAHIANRGWEDGDEEFQSATVLMHSGDPAWRLWDSFEMDPTSGRLCVMVGLYLCVHDHIAPSRSTRQQ</sequence>
<dbReference type="InterPro" id="IPR001810">
    <property type="entry name" value="F-box_dom"/>
</dbReference>
<dbReference type="Pfam" id="PF00646">
    <property type="entry name" value="F-box"/>
    <property type="match status" value="1"/>
</dbReference>